<proteinExistence type="predicted"/>
<protein>
    <submittedName>
        <fullName evidence="1">RNA-directed DNA polymerase-like protein</fullName>
    </submittedName>
</protein>
<comment type="caution">
    <text evidence="1">The sequence shown here is derived from an EMBL/GenBank/DDBJ whole genome shotgun (WGS) entry which is preliminary data.</text>
</comment>
<dbReference type="SUPFAM" id="SSF56672">
    <property type="entry name" value="DNA/RNA polymerases"/>
    <property type="match status" value="1"/>
</dbReference>
<keyword evidence="1" id="KW-0695">RNA-directed DNA polymerase</keyword>
<gene>
    <name evidence="1" type="ORF">EPI10_001545</name>
</gene>
<accession>A0A5B6VBK6</accession>
<keyword evidence="2" id="KW-1185">Reference proteome</keyword>
<sequence>MTFRTHEGYYEFLSQDVMNDVFKPFLRRLVLVFFNDILGYSDSSILCKKKKIDFGNFRNQKLGPCYFKWISSY</sequence>
<name>A0A5B6VBK6_9ROSI</name>
<organism evidence="1 2">
    <name type="scientific">Gossypium australe</name>
    <dbReference type="NCBI Taxonomy" id="47621"/>
    <lineage>
        <taxon>Eukaryota</taxon>
        <taxon>Viridiplantae</taxon>
        <taxon>Streptophyta</taxon>
        <taxon>Embryophyta</taxon>
        <taxon>Tracheophyta</taxon>
        <taxon>Spermatophyta</taxon>
        <taxon>Magnoliopsida</taxon>
        <taxon>eudicotyledons</taxon>
        <taxon>Gunneridae</taxon>
        <taxon>Pentapetalae</taxon>
        <taxon>rosids</taxon>
        <taxon>malvids</taxon>
        <taxon>Malvales</taxon>
        <taxon>Malvaceae</taxon>
        <taxon>Malvoideae</taxon>
        <taxon>Gossypium</taxon>
    </lineage>
</organism>
<reference evidence="2" key="1">
    <citation type="journal article" date="2019" name="Plant Biotechnol. J.">
        <title>Genome sequencing of the Australian wild diploid species Gossypium australe highlights disease resistance and delayed gland morphogenesis.</title>
        <authorList>
            <person name="Cai Y."/>
            <person name="Cai X."/>
            <person name="Wang Q."/>
            <person name="Wang P."/>
            <person name="Zhang Y."/>
            <person name="Cai C."/>
            <person name="Xu Y."/>
            <person name="Wang K."/>
            <person name="Zhou Z."/>
            <person name="Wang C."/>
            <person name="Geng S."/>
            <person name="Li B."/>
            <person name="Dong Q."/>
            <person name="Hou Y."/>
            <person name="Wang H."/>
            <person name="Ai P."/>
            <person name="Liu Z."/>
            <person name="Yi F."/>
            <person name="Sun M."/>
            <person name="An G."/>
            <person name="Cheng J."/>
            <person name="Zhang Y."/>
            <person name="Shi Q."/>
            <person name="Xie Y."/>
            <person name="Shi X."/>
            <person name="Chang Y."/>
            <person name="Huang F."/>
            <person name="Chen Y."/>
            <person name="Hong S."/>
            <person name="Mi L."/>
            <person name="Sun Q."/>
            <person name="Zhang L."/>
            <person name="Zhou B."/>
            <person name="Peng R."/>
            <person name="Zhang X."/>
            <person name="Liu F."/>
        </authorList>
    </citation>
    <scope>NUCLEOTIDE SEQUENCE [LARGE SCALE GENOMIC DNA]</scope>
    <source>
        <strain evidence="2">cv. PA1801</strain>
    </source>
</reference>
<evidence type="ECO:0000313" key="1">
    <source>
        <dbReference type="EMBL" id="KAA3466453.1"/>
    </source>
</evidence>
<dbReference type="EMBL" id="SMMG02000007">
    <property type="protein sequence ID" value="KAA3466453.1"/>
    <property type="molecule type" value="Genomic_DNA"/>
</dbReference>
<dbReference type="InterPro" id="IPR043502">
    <property type="entry name" value="DNA/RNA_pol_sf"/>
</dbReference>
<evidence type="ECO:0000313" key="2">
    <source>
        <dbReference type="Proteomes" id="UP000325315"/>
    </source>
</evidence>
<keyword evidence="1" id="KW-0548">Nucleotidyltransferase</keyword>
<keyword evidence="1" id="KW-0808">Transferase</keyword>
<dbReference type="GO" id="GO:0003964">
    <property type="term" value="F:RNA-directed DNA polymerase activity"/>
    <property type="evidence" value="ECO:0007669"/>
    <property type="project" value="UniProtKB-KW"/>
</dbReference>
<dbReference type="Proteomes" id="UP000325315">
    <property type="component" value="Unassembled WGS sequence"/>
</dbReference>
<dbReference type="AlphaFoldDB" id="A0A5B6VBK6"/>